<dbReference type="SUPFAM" id="SSF50814">
    <property type="entry name" value="Lipocalins"/>
    <property type="match status" value="1"/>
</dbReference>
<gene>
    <name evidence="1" type="ORF">BN52_08485</name>
    <name evidence="2" type="ORF">FC38_GL001062</name>
</gene>
<dbReference type="STRING" id="1423751.FC38_GL001062"/>
<dbReference type="Proteomes" id="UP000051521">
    <property type="component" value="Unassembled WGS sequence"/>
</dbReference>
<keyword evidence="4" id="KW-1185">Reference proteome</keyword>
<dbReference type="RefSeq" id="WP_008472584.1">
    <property type="nucleotide sequence ID" value="NZ_AYZO01000003.1"/>
</dbReference>
<protein>
    <recommendedName>
        <fullName evidence="5">DUF1934 domain-containing protein</fullName>
    </recommendedName>
</protein>
<evidence type="ECO:0000313" key="3">
    <source>
        <dbReference type="Proteomes" id="UP000009326"/>
    </source>
</evidence>
<evidence type="ECO:0000313" key="2">
    <source>
        <dbReference type="EMBL" id="KRN14401.1"/>
    </source>
</evidence>
<dbReference type="OrthoDB" id="2315244at2"/>
<dbReference type="InterPro" id="IPR015231">
    <property type="entry name" value="DUF1934"/>
</dbReference>
<evidence type="ECO:0000313" key="4">
    <source>
        <dbReference type="Proteomes" id="UP000051521"/>
    </source>
</evidence>
<dbReference type="PATRIC" id="fig|1423751.3.peg.1100"/>
<comment type="caution">
    <text evidence="1">The sequence shown here is derived from an EMBL/GenBank/DDBJ whole genome shotgun (WGS) entry which is preliminary data.</text>
</comment>
<dbReference type="AlphaFoldDB" id="I7K018"/>
<organism evidence="1 3">
    <name type="scientific">Lactobacillus gigeriorum DSM 23908 = CRBIP 24.85</name>
    <dbReference type="NCBI Taxonomy" id="1423751"/>
    <lineage>
        <taxon>Bacteria</taxon>
        <taxon>Bacillati</taxon>
        <taxon>Bacillota</taxon>
        <taxon>Bacilli</taxon>
        <taxon>Lactobacillales</taxon>
        <taxon>Lactobacillaceae</taxon>
        <taxon>Lactobacillus</taxon>
    </lineage>
</organism>
<sequence>MTKIKVKMTSTIVQEDNRETFVKAAPGEITITDEAIRINYLEDNAIPVKMLLKKDELLLKRGVDSQNYSLLRFIPGEKCPGRYVVTGRQMDLTSVTKLLKVERTGQAGKVQLEYELFNGLYLVGDYTVELIFG</sequence>
<proteinExistence type="predicted"/>
<accession>I7K018</accession>
<dbReference type="InterPro" id="IPR012674">
    <property type="entry name" value="Calycin"/>
</dbReference>
<evidence type="ECO:0008006" key="5">
    <source>
        <dbReference type="Google" id="ProtNLM"/>
    </source>
</evidence>
<reference evidence="2 4" key="2">
    <citation type="journal article" date="2015" name="Genome Announc.">
        <title>Expanding the biotechnology potential of lactobacilli through comparative genomics of 213 strains and associated genera.</title>
        <authorList>
            <person name="Sun Z."/>
            <person name="Harris H.M."/>
            <person name="McCann A."/>
            <person name="Guo C."/>
            <person name="Argimon S."/>
            <person name="Zhang W."/>
            <person name="Yang X."/>
            <person name="Jeffery I.B."/>
            <person name="Cooney J.C."/>
            <person name="Kagawa T.F."/>
            <person name="Liu W."/>
            <person name="Song Y."/>
            <person name="Salvetti E."/>
            <person name="Wrobel A."/>
            <person name="Rasinkangas P."/>
            <person name="Parkhill J."/>
            <person name="Rea M.C."/>
            <person name="O'Sullivan O."/>
            <person name="Ritari J."/>
            <person name="Douillard F.P."/>
            <person name="Paul Ross R."/>
            <person name="Yang R."/>
            <person name="Briner A.E."/>
            <person name="Felis G.E."/>
            <person name="de Vos W.M."/>
            <person name="Barrangou R."/>
            <person name="Klaenhammer T.R."/>
            <person name="Caufield P.W."/>
            <person name="Cui Y."/>
            <person name="Zhang H."/>
            <person name="O'Toole P.W."/>
        </authorList>
    </citation>
    <scope>NUCLEOTIDE SEQUENCE [LARGE SCALE GENOMIC DNA]</scope>
    <source>
        <strain evidence="2 4">DSM 23908</strain>
    </source>
</reference>
<dbReference type="Gene3D" id="2.40.128.20">
    <property type="match status" value="1"/>
</dbReference>
<dbReference type="EMBL" id="AYZO01000003">
    <property type="protein sequence ID" value="KRN14401.1"/>
    <property type="molecule type" value="Genomic_DNA"/>
</dbReference>
<evidence type="ECO:0000313" key="1">
    <source>
        <dbReference type="EMBL" id="CCI86595.1"/>
    </source>
</evidence>
<dbReference type="Pfam" id="PF09148">
    <property type="entry name" value="DUF1934"/>
    <property type="match status" value="1"/>
</dbReference>
<name>I7K018_9LACO</name>
<reference evidence="1 3" key="1">
    <citation type="submission" date="2012-06" db="EMBL/GenBank/DDBJ databases">
        <title>Draft genome sequence of Lactobacillus gigeriorum CRBIP 24.85T, isolated from chicken crop.</title>
        <authorList>
            <person name="Cousin S."/>
            <person name="Ma L."/>
            <person name="Creno S."/>
            <person name="Clermont D."/>
            <person name="Loux V."/>
            <person name="Bizet C."/>
            <person name="Bouchier C."/>
        </authorList>
    </citation>
    <scope>NUCLEOTIDE SEQUENCE [LARGE SCALE GENOMIC DNA]</scope>
    <source>
        <strain evidence="3">CRBIP 24.85T</strain>
        <strain evidence="1">Type strain: CRBIP 24.85</strain>
    </source>
</reference>
<dbReference type="Proteomes" id="UP000009326">
    <property type="component" value="Unassembled WGS sequence"/>
</dbReference>
<dbReference type="EMBL" id="CAKC01000028">
    <property type="protein sequence ID" value="CCI86595.1"/>
    <property type="molecule type" value="Genomic_DNA"/>
</dbReference>